<feature type="domain" description="HTH marR-type" evidence="2">
    <location>
        <begin position="41"/>
        <end position="177"/>
    </location>
</feature>
<dbReference type="GO" id="GO:0003700">
    <property type="term" value="F:DNA-binding transcription factor activity"/>
    <property type="evidence" value="ECO:0007669"/>
    <property type="project" value="InterPro"/>
</dbReference>
<protein>
    <submittedName>
        <fullName evidence="3">Winged helix-turn-helix transcriptional regulator</fullName>
    </submittedName>
</protein>
<reference evidence="3 4" key="1">
    <citation type="submission" date="2019-07" db="EMBL/GenBank/DDBJ databases">
        <title>Full genome sequence of Humibacter sp. WJ7-1.</title>
        <authorList>
            <person name="Im W.-T."/>
        </authorList>
    </citation>
    <scope>NUCLEOTIDE SEQUENCE [LARGE SCALE GENOMIC DNA]</scope>
    <source>
        <strain evidence="3 4">WJ7-1</strain>
    </source>
</reference>
<dbReference type="RefSeq" id="WP_146321719.1">
    <property type="nucleotide sequence ID" value="NZ_CP042305.1"/>
</dbReference>
<dbReference type="OrthoDB" id="9155413at2"/>
<evidence type="ECO:0000313" key="3">
    <source>
        <dbReference type="EMBL" id="QDZ15685.1"/>
    </source>
</evidence>
<name>A0A5B8M7P0_9MICO</name>
<dbReference type="PANTHER" id="PTHR39515">
    <property type="entry name" value="CONSERVED PROTEIN"/>
    <property type="match status" value="1"/>
</dbReference>
<dbReference type="EMBL" id="CP042305">
    <property type="protein sequence ID" value="QDZ15685.1"/>
    <property type="molecule type" value="Genomic_DNA"/>
</dbReference>
<feature type="compositionally biased region" description="Low complexity" evidence="1">
    <location>
        <begin position="19"/>
        <end position="28"/>
    </location>
</feature>
<evidence type="ECO:0000259" key="2">
    <source>
        <dbReference type="PROSITE" id="PS50995"/>
    </source>
</evidence>
<dbReference type="PROSITE" id="PS50995">
    <property type="entry name" value="HTH_MARR_2"/>
    <property type="match status" value="1"/>
</dbReference>
<feature type="region of interest" description="Disordered" evidence="1">
    <location>
        <begin position="1"/>
        <end position="28"/>
    </location>
</feature>
<dbReference type="Gene3D" id="1.10.10.10">
    <property type="entry name" value="Winged helix-like DNA-binding domain superfamily/Winged helix DNA-binding domain"/>
    <property type="match status" value="1"/>
</dbReference>
<dbReference type="Proteomes" id="UP000320216">
    <property type="component" value="Chromosome"/>
</dbReference>
<proteinExistence type="predicted"/>
<dbReference type="SMART" id="SM00347">
    <property type="entry name" value="HTH_MARR"/>
    <property type="match status" value="1"/>
</dbReference>
<dbReference type="AlphaFoldDB" id="A0A5B8M7P0"/>
<accession>A0A5B8M7P0</accession>
<dbReference type="SUPFAM" id="SSF46785">
    <property type="entry name" value="Winged helix' DNA-binding domain"/>
    <property type="match status" value="1"/>
</dbReference>
<gene>
    <name evidence="3" type="ORF">FPZ11_13775</name>
</gene>
<evidence type="ECO:0000256" key="1">
    <source>
        <dbReference type="SAM" id="MobiDB-lite"/>
    </source>
</evidence>
<dbReference type="PANTHER" id="PTHR39515:SF2">
    <property type="entry name" value="HTH-TYPE TRANSCRIPTIONAL REGULATOR RV0880"/>
    <property type="match status" value="1"/>
</dbReference>
<dbReference type="Pfam" id="PF01047">
    <property type="entry name" value="MarR"/>
    <property type="match status" value="1"/>
</dbReference>
<dbReference type="KEGG" id="huw:FPZ11_13775"/>
<sequence>MASLPARVAGTGPDPSSTGVGARAPRAGAVAPGDADAALQTLELADGIRALAGRLTRRLREQSTVGDYPQSQKNVIVRLDRDGPQTLSALARAEGMKPQSMATIVAALDDAALVRSERDPSDRRQLLWSLTDTARETLVTGRAARTDWLARAIRDALTVEQEQQLQRGIELLAAVIDGKAP</sequence>
<dbReference type="InterPro" id="IPR036390">
    <property type="entry name" value="WH_DNA-bd_sf"/>
</dbReference>
<dbReference type="InterPro" id="IPR036388">
    <property type="entry name" value="WH-like_DNA-bd_sf"/>
</dbReference>
<dbReference type="InterPro" id="IPR000835">
    <property type="entry name" value="HTH_MarR-typ"/>
</dbReference>
<keyword evidence="4" id="KW-1185">Reference proteome</keyword>
<dbReference type="InterPro" id="IPR052526">
    <property type="entry name" value="HTH-type_Bedaq_tolerance"/>
</dbReference>
<organism evidence="3 4">
    <name type="scientific">Humibacter ginsenosidimutans</name>
    <dbReference type="NCBI Taxonomy" id="2599293"/>
    <lineage>
        <taxon>Bacteria</taxon>
        <taxon>Bacillati</taxon>
        <taxon>Actinomycetota</taxon>
        <taxon>Actinomycetes</taxon>
        <taxon>Micrococcales</taxon>
        <taxon>Microbacteriaceae</taxon>
        <taxon>Humibacter</taxon>
    </lineage>
</organism>
<evidence type="ECO:0000313" key="4">
    <source>
        <dbReference type="Proteomes" id="UP000320216"/>
    </source>
</evidence>